<dbReference type="AlphaFoldDB" id="D3T2C8"/>
<protein>
    <submittedName>
        <fullName evidence="1">Integrin alpha beta-propellor repeat protein</fullName>
    </submittedName>
</protein>
<evidence type="ECO:0000313" key="3">
    <source>
        <dbReference type="Proteomes" id="UP000001879"/>
    </source>
</evidence>
<sequence>MRNGLPETFDEFLKASNVATCDNCGDTVQCRFLEDSVCVGCRHAPAAAGGVDADA</sequence>
<organism evidence="1 3">
    <name type="scientific">Natrialba magadii (strain ATCC 43099 / DSM 3394 / CCM 3739 / CIP 104546 / IAM 13178 / JCM 8861 / NBRC 102185 / NCIMB 2190 / MS3)</name>
    <name type="common">Natronobacterium magadii</name>
    <dbReference type="NCBI Taxonomy" id="547559"/>
    <lineage>
        <taxon>Archaea</taxon>
        <taxon>Methanobacteriati</taxon>
        <taxon>Methanobacteriota</taxon>
        <taxon>Stenosarchaea group</taxon>
        <taxon>Halobacteria</taxon>
        <taxon>Halobacteriales</taxon>
        <taxon>Natrialbaceae</taxon>
        <taxon>Natrialba</taxon>
    </lineage>
</organism>
<dbReference type="EMBL" id="CP001935">
    <property type="protein sequence ID" value="ADD07737.1"/>
    <property type="molecule type" value="Genomic_DNA"/>
</dbReference>
<dbReference type="Proteomes" id="UP000001879">
    <property type="component" value="Plasmid pNMAG03"/>
</dbReference>
<dbReference type="RefSeq" id="WP_004268191.1">
    <property type="nucleotide sequence ID" value="NC_013925.1"/>
</dbReference>
<name>D3T2C8_NATMM</name>
<dbReference type="PATRIC" id="fig|547559.17.peg.4143"/>
<dbReference type="Proteomes" id="UP000011543">
    <property type="component" value="Unassembled WGS sequence"/>
</dbReference>
<keyword evidence="3" id="KW-1185">Reference proteome</keyword>
<geneLocation type="plasmid" evidence="1 3">
    <name>pNMAG03</name>
</geneLocation>
<dbReference type="HOGENOM" id="CLU_3021065_0_0_2"/>
<reference evidence="1 3" key="2">
    <citation type="journal article" date="2012" name="BMC Genomics">
        <title>A comparative genomics perspective on the genetic content of the alkaliphilic haloarchaeon Natrialba magadii ATCC 43099T.</title>
        <authorList>
            <person name="Siddaramappa S."/>
            <person name="Challacombe J.F."/>
            <person name="Decastro R.E."/>
            <person name="Pfeiffer F."/>
            <person name="Sastre D.E."/>
            <person name="Gimenez M.I."/>
            <person name="Paggi R.A."/>
            <person name="Detter J.C."/>
            <person name="Davenport K.W."/>
            <person name="Goodwin L.A."/>
            <person name="Kyrpides N."/>
            <person name="Tapia R."/>
            <person name="Pitluck S."/>
            <person name="Lucas S."/>
            <person name="Woyke T."/>
            <person name="Maupin-Furlow J.A."/>
        </authorList>
    </citation>
    <scope>NUCLEOTIDE SEQUENCE [LARGE SCALE GENOMIC DNA]</scope>
    <source>
        <strain evidence="1">ATCC 43099</strain>
        <strain evidence="3">ATCC 43099 / DSM 3394 / CCM 3739 / CIP 104546 / IAM 13178 / JCM 8861 / NBRC 102185 / NCIMB 2190 / MS3</strain>
    </source>
</reference>
<proteinExistence type="predicted"/>
<reference evidence="2 4" key="3">
    <citation type="journal article" date="2014" name="PLoS Genet.">
        <title>Phylogenetically driven sequencing of extremely halophilic archaea reveals strategies for static and dynamic osmo-response.</title>
        <authorList>
            <person name="Becker E.A."/>
            <person name="Seitzer P.M."/>
            <person name="Tritt A."/>
            <person name="Larsen D."/>
            <person name="Krusor M."/>
            <person name="Yao A.I."/>
            <person name="Wu D."/>
            <person name="Madern D."/>
            <person name="Eisen J.A."/>
            <person name="Darling A.E."/>
            <person name="Facciotti M.T."/>
        </authorList>
    </citation>
    <scope>NUCLEOTIDE SEQUENCE [LARGE SCALE GENOMIC DNA]</scope>
    <source>
        <strain evidence="4">ATCC 43099 / DSM 3394 / CCM 3739 / CIP 104546 / IAM 13178 / JCM 8861 / NBRC 102185 / NCIMB 2190 / MS3</strain>
        <strain evidence="2">MS-3</strain>
    </source>
</reference>
<dbReference type="KEGG" id="nmg:Nmag_4229"/>
<dbReference type="GeneID" id="58983592"/>
<evidence type="ECO:0000313" key="2">
    <source>
        <dbReference type="EMBL" id="ELY22984.1"/>
    </source>
</evidence>
<accession>D3T2C8</accession>
<gene>
    <name evidence="1" type="ordered locus">Nmag_4229</name>
    <name evidence="2" type="ORF">C500_21010</name>
</gene>
<evidence type="ECO:0000313" key="1">
    <source>
        <dbReference type="EMBL" id="ADD07737.1"/>
    </source>
</evidence>
<reference evidence="3" key="1">
    <citation type="submission" date="2010-02" db="EMBL/GenBank/DDBJ databases">
        <title>Complete sequence of plasmid 3 of Natrialba magadii ATCC 43099.</title>
        <authorList>
            <consortium name="US DOE Joint Genome Institute"/>
            <person name="Lucas S."/>
            <person name="Copeland A."/>
            <person name="Lapidus A."/>
            <person name="Cheng J.-F."/>
            <person name="Bruce D."/>
            <person name="Goodwin L."/>
            <person name="Pitluck S."/>
            <person name="Davenport K."/>
            <person name="Saunders E."/>
            <person name="Detter J.C."/>
            <person name="Han C."/>
            <person name="Tapia R."/>
            <person name="Land M."/>
            <person name="Hauser L."/>
            <person name="Kyrpides N."/>
            <person name="Mikhailova N."/>
            <person name="De Castro R.E."/>
            <person name="Maupin-Furlow J.A."/>
            <person name="Woyke T."/>
        </authorList>
    </citation>
    <scope>NUCLEOTIDE SEQUENCE [LARGE SCALE GENOMIC DNA]</scope>
    <source>
        <strain evidence="3">ATCC 43099 / DSM 3394 / CCM 3739 / CIP 104546 / IAM 13178 / JCM 8861 / NBRC 102185 / NCIMB 2190 / MS3</strain>
        <plasmid evidence="3">pNMAG03</plasmid>
    </source>
</reference>
<evidence type="ECO:0000313" key="4">
    <source>
        <dbReference type="Proteomes" id="UP000011543"/>
    </source>
</evidence>
<keyword evidence="1" id="KW-0401">Integrin</keyword>
<keyword evidence="1" id="KW-0614">Plasmid</keyword>
<reference evidence="1" key="4">
    <citation type="submission" date="2016-09" db="EMBL/GenBank/DDBJ databases">
        <authorList>
            <person name="Pfeiffer F."/>
        </authorList>
    </citation>
    <scope>NUCLEOTIDE SEQUENCE</scope>
    <source>
        <strain evidence="1">ATCC 43099</strain>
        <plasmid evidence="1">pNMAG03</plasmid>
    </source>
</reference>
<dbReference type="EMBL" id="AOHS01000065">
    <property type="protein sequence ID" value="ELY22984.1"/>
    <property type="molecule type" value="Genomic_DNA"/>
</dbReference>
<dbReference type="GO" id="GO:0007229">
    <property type="term" value="P:integrin-mediated signaling pathway"/>
    <property type="evidence" value="ECO:0007669"/>
    <property type="project" value="UniProtKB-KW"/>
</dbReference>